<evidence type="ECO:0000256" key="6">
    <source>
        <dbReference type="ARBA" id="ARBA00022719"/>
    </source>
</evidence>
<evidence type="ECO:0000256" key="15">
    <source>
        <dbReference type="RuleBase" id="RU003525"/>
    </source>
</evidence>
<dbReference type="Gene3D" id="3.40.50.740">
    <property type="match status" value="1"/>
</dbReference>
<evidence type="ECO:0000256" key="3">
    <source>
        <dbReference type="ARBA" id="ARBA00005404"/>
    </source>
</evidence>
<dbReference type="SMART" id="SM00926">
    <property type="entry name" value="Molybdop_Fe4S4"/>
    <property type="match status" value="1"/>
</dbReference>
<evidence type="ECO:0000256" key="7">
    <source>
        <dbReference type="ARBA" id="ARBA00022723"/>
    </source>
</evidence>
<evidence type="ECO:0000256" key="10">
    <source>
        <dbReference type="ARBA" id="ARBA00023014"/>
    </source>
</evidence>
<accession>A0ABV4P335</accession>
<dbReference type="RefSeq" id="WP_371839791.1">
    <property type="nucleotide sequence ID" value="NZ_JBGMEK010000034.1"/>
</dbReference>
<name>A0ABV4P335_9GAMM</name>
<keyword evidence="9 15" id="KW-0408">Iron</keyword>
<keyword evidence="5 15" id="KW-0001">2Fe-2S</keyword>
<dbReference type="InterPro" id="IPR019574">
    <property type="entry name" value="NADH_UbQ_OxRdtase_Gsu_4Fe4S-bd"/>
</dbReference>
<keyword evidence="19" id="KW-1185">Reference proteome</keyword>
<dbReference type="Proteomes" id="UP001569428">
    <property type="component" value="Unassembled WGS sequence"/>
</dbReference>
<evidence type="ECO:0000256" key="13">
    <source>
        <dbReference type="ARBA" id="ARBA00026021"/>
    </source>
</evidence>
<dbReference type="PROSITE" id="PS00643">
    <property type="entry name" value="COMPLEX1_75K_3"/>
    <property type="match status" value="1"/>
</dbReference>
<dbReference type="InterPro" id="IPR006963">
    <property type="entry name" value="Mopterin_OxRdtase_4Fe-4S_dom"/>
</dbReference>
<feature type="domain" description="4Fe-4S Mo/W bis-MGD-type" evidence="16">
    <location>
        <begin position="221"/>
        <end position="283"/>
    </location>
</feature>
<dbReference type="Pfam" id="PF13510">
    <property type="entry name" value="Fer2_4"/>
    <property type="match status" value="1"/>
</dbReference>
<dbReference type="Pfam" id="PF01568">
    <property type="entry name" value="Molydop_binding"/>
    <property type="match status" value="1"/>
</dbReference>
<comment type="subunit">
    <text evidence="13">Composed of 13 different subunits. Subunits NuoCD, E, F, and G constitute the peripheral sector of the complex.</text>
</comment>
<proteinExistence type="inferred from homology"/>
<comment type="cofactor">
    <cofactor evidence="15">
        <name>[2Fe-2S] cluster</name>
        <dbReference type="ChEBI" id="CHEBI:190135"/>
    </cofactor>
    <text evidence="15">Binds 1 [2Fe-2S] cluster per subunit.</text>
</comment>
<evidence type="ECO:0000256" key="14">
    <source>
        <dbReference type="ARBA" id="ARBA00047712"/>
    </source>
</evidence>
<dbReference type="SMART" id="SM00929">
    <property type="entry name" value="NADH-G_4Fe-4S_3"/>
    <property type="match status" value="1"/>
</dbReference>
<evidence type="ECO:0000256" key="2">
    <source>
        <dbReference type="ARBA" id="ARBA00002378"/>
    </source>
</evidence>
<evidence type="ECO:0000256" key="4">
    <source>
        <dbReference type="ARBA" id="ARBA00022485"/>
    </source>
</evidence>
<evidence type="ECO:0000256" key="5">
    <source>
        <dbReference type="ARBA" id="ARBA00022714"/>
    </source>
</evidence>
<dbReference type="PROSITE" id="PS00641">
    <property type="entry name" value="COMPLEX1_75K_1"/>
    <property type="match status" value="1"/>
</dbReference>
<comment type="similarity">
    <text evidence="3 15">Belongs to the complex I 75 kDa subunit family.</text>
</comment>
<dbReference type="CDD" id="cd00207">
    <property type="entry name" value="fer2"/>
    <property type="match status" value="1"/>
</dbReference>
<dbReference type="InterPro" id="IPR001041">
    <property type="entry name" value="2Fe-2S_ferredoxin-type"/>
</dbReference>
<comment type="catalytic activity">
    <reaction evidence="14 15">
        <text>a quinone + NADH + 5 H(+)(in) = a quinol + NAD(+) + 4 H(+)(out)</text>
        <dbReference type="Rhea" id="RHEA:57888"/>
        <dbReference type="ChEBI" id="CHEBI:15378"/>
        <dbReference type="ChEBI" id="CHEBI:24646"/>
        <dbReference type="ChEBI" id="CHEBI:57540"/>
        <dbReference type="ChEBI" id="CHEBI:57945"/>
        <dbReference type="ChEBI" id="CHEBI:132124"/>
    </reaction>
</comment>
<evidence type="ECO:0000313" key="19">
    <source>
        <dbReference type="Proteomes" id="UP001569428"/>
    </source>
</evidence>
<dbReference type="InterPro" id="IPR000283">
    <property type="entry name" value="NADH_UbQ_OxRdtase_75kDa_su_CS"/>
</dbReference>
<protein>
    <recommendedName>
        <fullName evidence="15">NADH-quinone oxidoreductase</fullName>
        <ecNumber evidence="15">7.1.1.-</ecNumber>
    </recommendedName>
</protein>
<dbReference type="EC" id="7.1.1.-" evidence="15"/>
<dbReference type="InterPro" id="IPR006657">
    <property type="entry name" value="MoPterin_dinucl-bd_dom"/>
</dbReference>
<dbReference type="EMBL" id="JBGMEK010000034">
    <property type="protein sequence ID" value="MFA0812163.1"/>
    <property type="molecule type" value="Genomic_DNA"/>
</dbReference>
<dbReference type="Pfam" id="PF00384">
    <property type="entry name" value="Molybdopterin"/>
    <property type="match status" value="1"/>
</dbReference>
<dbReference type="SUPFAM" id="SSF54292">
    <property type="entry name" value="2Fe-2S ferredoxin-like"/>
    <property type="match status" value="1"/>
</dbReference>
<dbReference type="Pfam" id="PF22117">
    <property type="entry name" value="Fer4_Nqo3"/>
    <property type="match status" value="1"/>
</dbReference>
<dbReference type="Gene3D" id="2.20.25.90">
    <property type="entry name" value="ADC-like domains"/>
    <property type="match status" value="1"/>
</dbReference>
<gene>
    <name evidence="18" type="primary">nuoG</name>
    <name evidence="18" type="ORF">ACCI49_14710</name>
</gene>
<reference evidence="18 19" key="1">
    <citation type="submission" date="2024-08" db="EMBL/GenBank/DDBJ databases">
        <authorList>
            <person name="Ishaq N."/>
        </authorList>
    </citation>
    <scope>NUCLEOTIDE SEQUENCE [LARGE SCALE GENOMIC DNA]</scope>
    <source>
        <strain evidence="18 19">DSM 18651</strain>
    </source>
</reference>
<evidence type="ECO:0000256" key="11">
    <source>
        <dbReference type="ARBA" id="ARBA00023027"/>
    </source>
</evidence>
<dbReference type="PROSITE" id="PS51839">
    <property type="entry name" value="4FE4S_HC3"/>
    <property type="match status" value="1"/>
</dbReference>
<keyword evidence="12" id="KW-0830">Ubiquinone</keyword>
<dbReference type="SUPFAM" id="SSF50692">
    <property type="entry name" value="ADC-like"/>
    <property type="match status" value="1"/>
</dbReference>
<dbReference type="InterPro" id="IPR010228">
    <property type="entry name" value="NADH_UbQ_OxRdtase_Gsu"/>
</dbReference>
<organism evidence="18 19">
    <name type="scientific">Microbulbifer epialgicus</name>
    <dbReference type="NCBI Taxonomy" id="393907"/>
    <lineage>
        <taxon>Bacteria</taxon>
        <taxon>Pseudomonadati</taxon>
        <taxon>Pseudomonadota</taxon>
        <taxon>Gammaproteobacteria</taxon>
        <taxon>Cellvibrionales</taxon>
        <taxon>Microbulbiferaceae</taxon>
        <taxon>Microbulbifer</taxon>
    </lineage>
</organism>
<evidence type="ECO:0000313" key="18">
    <source>
        <dbReference type="EMBL" id="MFA0812163.1"/>
    </source>
</evidence>
<sequence length="946" mass="105498">MPTITIDGEKYQVDGEQNLLSTCLSLGLNVPYFCWHPEMGSVGACRQCAMIEYKDNEDHYGRLVMSCMTPVREGGIYSLENEVAEEFRGGIIEDLMTNHPHDCPVCEEGGECHLQDMTEMSGHTMRRYRGKKRTHRNQHLGPFINHEMNRCITCYRCVRFYNDYAGGNDLQALGRNHQVYFGRQKEGRLENSFSGNLVEVCPTGVFTDKTFSAHFVRKWDLQSAPSICEHCAVGCNTAPGAREPGNGHEPTLRRVTNLYHHDINSYFLCDRGRFGYEYINSPTRIMKVLSARHEEVISSTADSDDRLHREVSPKDAVLHLAEQITARQRGEKKLIGIGSPRASLENNFALRKLVGPANFYSGLNRRDQELLELVNTIQCDERIQSPTTPDIENADAIVILGEDIYNTAPRISLAVRQAARNRQKQQAQSLKIPLWQDSSVRQLEGDSSPIIFVGTELSALNDIVSTALFEPPEKVAGFARNLALAISDPERPPTGLEPKLQEPLESIVEILRNARNPLIISGTSSKNADTLRGAALLATTLSEFRKVPTMLYLTCDEVNSLGIIQLFDSEKGHLEQLLEALEENQSSNTSTSLIILENDLYRRLDKKSLEQLYTHTEEVFLLDTLLSPTAKRADWIFPTSATAESQGTFVNNYGLAQRFYAVYEGGGFIQEGWRWLVDAVNFCTDKYENLADISEWEHSTDLSDAVAREFRTLKVLDSLGPDENFRIDGLKIARQTARYSGRTAIHAETHVSEDPPIQDPDAPMSFSMEGIHNPNKTLLQANIWSPGWNSNQSIFKFQEEVGGERKGGPSGIRIERPKHSIPEWEISSTASPELPGNPDQLQMLPVYRLFGSEELSNQAMGISEVIEAPFVLVNQADAAASDIRQGEMVELETGCGVYRAEARINSTTTPGTIGVPFGLPDFETLSPLLPGFALLRPAAAPLITEG</sequence>
<dbReference type="Gene3D" id="2.40.40.20">
    <property type="match status" value="1"/>
</dbReference>
<comment type="function">
    <text evidence="15">NDH-1 shuttles electrons from NADH, via FMN and iron-sulfur (Fe-S) centers, to quinones in the respiratory chain. Couples the redox reaction to proton translocation (for every two electrons transferred, four hydrogen ions are translocated across the cytoplasmic membrane), and thus conserves the redox energy in a proton gradient.</text>
</comment>
<keyword evidence="4 15" id="KW-0004">4Fe-4S</keyword>
<dbReference type="InterPro" id="IPR009010">
    <property type="entry name" value="Asp_de-COase-like_dom_sf"/>
</dbReference>
<comment type="function">
    <text evidence="2">NDH-1 shuttles electrons from NADH, via FMN and iron-sulfur (Fe-S) centers, to quinones in the respiratory chain. The immediate electron acceptor for the enzyme in this species is believed to be ubiquinone. Couples the redox reaction to proton translocation (for every two electrons transferred, four hydrogen ions are translocated across the cytoplasmic membrane), and thus conserves the redox energy in a proton gradient.</text>
</comment>
<dbReference type="PROSITE" id="PS51669">
    <property type="entry name" value="4FE4S_MOW_BIS_MGD"/>
    <property type="match status" value="1"/>
</dbReference>
<keyword evidence="7 15" id="KW-0479">Metal-binding</keyword>
<evidence type="ECO:0000256" key="9">
    <source>
        <dbReference type="ARBA" id="ARBA00023004"/>
    </source>
</evidence>
<dbReference type="InterPro" id="IPR006656">
    <property type="entry name" value="Mopterin_OxRdtase"/>
</dbReference>
<comment type="cofactor">
    <cofactor evidence="1 15">
        <name>[4Fe-4S] cluster</name>
        <dbReference type="ChEBI" id="CHEBI:49883"/>
    </cofactor>
</comment>
<feature type="domain" description="4Fe-4S His(Cys)3-ligated-type" evidence="17">
    <location>
        <begin position="83"/>
        <end position="122"/>
    </location>
</feature>
<dbReference type="NCBIfam" id="TIGR01973">
    <property type="entry name" value="NuoG"/>
    <property type="match status" value="1"/>
</dbReference>
<dbReference type="SUPFAM" id="SSF54862">
    <property type="entry name" value="4Fe-4S ferredoxins"/>
    <property type="match status" value="1"/>
</dbReference>
<dbReference type="Gene3D" id="3.30.70.20">
    <property type="match status" value="1"/>
</dbReference>
<dbReference type="PROSITE" id="PS00642">
    <property type="entry name" value="COMPLEX1_75K_2"/>
    <property type="match status" value="1"/>
</dbReference>
<keyword evidence="6 15" id="KW-0874">Quinone</keyword>
<dbReference type="Pfam" id="PF10588">
    <property type="entry name" value="NADH-G_4Fe-4S_3"/>
    <property type="match status" value="1"/>
</dbReference>
<evidence type="ECO:0000256" key="8">
    <source>
        <dbReference type="ARBA" id="ARBA00022967"/>
    </source>
</evidence>
<comment type="caution">
    <text evidence="18">The sequence shown here is derived from an EMBL/GenBank/DDBJ whole genome shotgun (WGS) entry which is preliminary data.</text>
</comment>
<dbReference type="PANTHER" id="PTHR43105:SF10">
    <property type="entry name" value="NADH-QUINONE OXIDOREDUCTASE SUBUNIT G"/>
    <property type="match status" value="1"/>
</dbReference>
<dbReference type="InterPro" id="IPR036010">
    <property type="entry name" value="2Fe-2S_ferredoxin-like_sf"/>
</dbReference>
<evidence type="ECO:0000259" key="17">
    <source>
        <dbReference type="PROSITE" id="PS51839"/>
    </source>
</evidence>
<keyword evidence="11 15" id="KW-0520">NAD</keyword>
<dbReference type="InterPro" id="IPR054351">
    <property type="entry name" value="NADH_UbQ_OxRdtase_ferredoxin"/>
</dbReference>
<dbReference type="Pfam" id="PF04879">
    <property type="entry name" value="Molybdop_Fe4S4"/>
    <property type="match status" value="1"/>
</dbReference>
<keyword evidence="10 15" id="KW-0411">Iron-sulfur</keyword>
<dbReference type="PANTHER" id="PTHR43105">
    <property type="entry name" value="RESPIRATORY NITRATE REDUCTASE"/>
    <property type="match status" value="1"/>
</dbReference>
<evidence type="ECO:0000256" key="12">
    <source>
        <dbReference type="ARBA" id="ARBA00023075"/>
    </source>
</evidence>
<dbReference type="SUPFAM" id="SSF53706">
    <property type="entry name" value="Formate dehydrogenase/DMSO reductase, domains 1-3"/>
    <property type="match status" value="1"/>
</dbReference>
<keyword evidence="8 15" id="KW-1278">Translocase</keyword>
<dbReference type="Gene3D" id="3.10.20.740">
    <property type="match status" value="1"/>
</dbReference>
<evidence type="ECO:0000256" key="1">
    <source>
        <dbReference type="ARBA" id="ARBA00001966"/>
    </source>
</evidence>
<dbReference type="InterPro" id="IPR050123">
    <property type="entry name" value="Prok_molybdopt-oxidoreductase"/>
</dbReference>
<evidence type="ECO:0000259" key="16">
    <source>
        <dbReference type="PROSITE" id="PS51669"/>
    </source>
</evidence>